<proteinExistence type="inferred from homology"/>
<comment type="caution">
    <text evidence="2">The sequence shown here is derived from an EMBL/GenBank/DDBJ whole genome shotgun (WGS) entry which is preliminary data.</text>
</comment>
<keyword evidence="3" id="KW-1185">Reference proteome</keyword>
<organism evidence="2 3">
    <name type="scientific">Streptomyces montanisoli</name>
    <dbReference type="NCBI Taxonomy" id="2798581"/>
    <lineage>
        <taxon>Bacteria</taxon>
        <taxon>Bacillati</taxon>
        <taxon>Actinomycetota</taxon>
        <taxon>Actinomycetes</taxon>
        <taxon>Kitasatosporales</taxon>
        <taxon>Streptomycetaceae</taxon>
        <taxon>Streptomyces</taxon>
    </lineage>
</organism>
<dbReference type="EMBL" id="JAGIQL010000025">
    <property type="protein sequence ID" value="MBP0457616.1"/>
    <property type="molecule type" value="Genomic_DNA"/>
</dbReference>
<dbReference type="PROSITE" id="PS01125">
    <property type="entry name" value="ROK"/>
    <property type="match status" value="1"/>
</dbReference>
<dbReference type="PANTHER" id="PTHR18964:SF149">
    <property type="entry name" value="BIFUNCTIONAL UDP-N-ACETYLGLUCOSAMINE 2-EPIMERASE_N-ACETYLMANNOSAMINE KINASE"/>
    <property type="match status" value="1"/>
</dbReference>
<evidence type="ECO:0000313" key="3">
    <source>
        <dbReference type="Proteomes" id="UP000670475"/>
    </source>
</evidence>
<accession>A0A940MBZ5</accession>
<feature type="non-terminal residue" evidence="2">
    <location>
        <position position="342"/>
    </location>
</feature>
<dbReference type="InterPro" id="IPR049874">
    <property type="entry name" value="ROK_cs"/>
</dbReference>
<dbReference type="SUPFAM" id="SSF53067">
    <property type="entry name" value="Actin-like ATPase domain"/>
    <property type="match status" value="1"/>
</dbReference>
<evidence type="ECO:0000256" key="1">
    <source>
        <dbReference type="ARBA" id="ARBA00006479"/>
    </source>
</evidence>
<dbReference type="InterPro" id="IPR000600">
    <property type="entry name" value="ROK"/>
</dbReference>
<sequence>MTSYEHGDTTGRAVLALDIGGTKLAAGVVREDGAVLSSVSCPTEVADGPDTVLKRLFSLGASALHGAGIDPAHAPGRLLGCGIGCGGPLDSAAGLLICPPHLPGWLDIPVTALAEEAFGLPAVLDNDGTAGAAGEWRFGAGRGTRHLVYLTVSTGIGGGAVIEGRTYRGAAGNGGEPGHVTVRSEGRRCRGCGRSGCLEAYASGTAIAERAAEAVREAAPRGESTVLASVPRLTAADVARAARDGDALAVRVWDETMDALAGGLASVINLWEPEVVVLGGGVLRCGEQLLVPVREKVARLAMGPAGRAARIVPAEAGDLAGVLGAAAIAFERLGSGARREAG</sequence>
<dbReference type="InterPro" id="IPR043129">
    <property type="entry name" value="ATPase_NBD"/>
</dbReference>
<dbReference type="Gene3D" id="3.30.420.40">
    <property type="match status" value="2"/>
</dbReference>
<gene>
    <name evidence="2" type="ORF">JFN87_08900</name>
</gene>
<evidence type="ECO:0000313" key="2">
    <source>
        <dbReference type="EMBL" id="MBP0457616.1"/>
    </source>
</evidence>
<protein>
    <submittedName>
        <fullName evidence="2">ROK family protein</fullName>
    </submittedName>
</protein>
<dbReference type="Pfam" id="PF00480">
    <property type="entry name" value="ROK"/>
    <property type="match status" value="1"/>
</dbReference>
<dbReference type="RefSeq" id="WP_209339386.1">
    <property type="nucleotide sequence ID" value="NZ_JAGIQL010000025.1"/>
</dbReference>
<reference evidence="2" key="1">
    <citation type="submission" date="2021-03" db="EMBL/GenBank/DDBJ databases">
        <title>Whole genome sequence of Streptomyces bomunensis MMS17-BM035.</title>
        <authorList>
            <person name="Lee J.H."/>
        </authorList>
    </citation>
    <scope>NUCLEOTIDE SEQUENCE</scope>
    <source>
        <strain evidence="2">MMS17-BM035</strain>
    </source>
</reference>
<dbReference type="PANTHER" id="PTHR18964">
    <property type="entry name" value="ROK (REPRESSOR, ORF, KINASE) FAMILY"/>
    <property type="match status" value="1"/>
</dbReference>
<dbReference type="Proteomes" id="UP000670475">
    <property type="component" value="Unassembled WGS sequence"/>
</dbReference>
<name>A0A940MBZ5_9ACTN</name>
<dbReference type="AlphaFoldDB" id="A0A940MBZ5"/>
<comment type="similarity">
    <text evidence="1">Belongs to the ROK (NagC/XylR) family.</text>
</comment>